<comment type="caution">
    <text evidence="2">The sequence shown here is derived from an EMBL/GenBank/DDBJ whole genome shotgun (WGS) entry which is preliminary data.</text>
</comment>
<dbReference type="PANTHER" id="PTHR28207">
    <property type="entry name" value="ATP SYNTHASE SUBUNIT H, MITOCHONDRIAL"/>
    <property type="match status" value="1"/>
</dbReference>
<accession>A0A9P8L436</accession>
<feature type="compositionally biased region" description="Low complexity" evidence="1">
    <location>
        <begin position="96"/>
        <end position="106"/>
    </location>
</feature>
<name>A0A9P8L436_9PEZI</name>
<dbReference type="OrthoDB" id="274752at2759"/>
<dbReference type="GO" id="GO:0046933">
    <property type="term" value="F:proton-transporting ATP synthase activity, rotational mechanism"/>
    <property type="evidence" value="ECO:0007669"/>
    <property type="project" value="TreeGrafter"/>
</dbReference>
<keyword evidence="3" id="KW-1185">Reference proteome</keyword>
<proteinExistence type="predicted"/>
<reference evidence="2" key="1">
    <citation type="submission" date="2021-03" db="EMBL/GenBank/DDBJ databases">
        <title>Comparative genomics and phylogenomic investigation of the class Geoglossomycetes provide insights into ecological specialization and systematics.</title>
        <authorList>
            <person name="Melie T."/>
            <person name="Pirro S."/>
            <person name="Miller A.N."/>
            <person name="Quandt A."/>
        </authorList>
    </citation>
    <scope>NUCLEOTIDE SEQUENCE</scope>
    <source>
        <strain evidence="2">GBOQ0MN5Z8</strain>
    </source>
</reference>
<dbReference type="EMBL" id="JAGHQL010000048">
    <property type="protein sequence ID" value="KAH0542693.1"/>
    <property type="molecule type" value="Genomic_DNA"/>
</dbReference>
<dbReference type="AlphaFoldDB" id="A0A9P8L436"/>
<sequence length="126" mass="14089">MLARSIRASRSSLARIARQRQADVSRRTFITPTAIRQVDLVQDLYIKELKAYKPTPIKASDAEGSVQKWSAPPPPKSPEEGDLANGLKAYEEQQVEVEGQVIPGEVSATEEDWFEEEEEEEHGSAH</sequence>
<feature type="compositionally biased region" description="Acidic residues" evidence="1">
    <location>
        <begin position="108"/>
        <end position="126"/>
    </location>
</feature>
<gene>
    <name evidence="2" type="ORF">FGG08_002926</name>
</gene>
<dbReference type="Proteomes" id="UP000698800">
    <property type="component" value="Unassembled WGS sequence"/>
</dbReference>
<dbReference type="PANTHER" id="PTHR28207:SF1">
    <property type="entry name" value="ATP SYNTHASE SUBUNIT H, MITOCHONDRIAL"/>
    <property type="match status" value="1"/>
</dbReference>
<evidence type="ECO:0000313" key="3">
    <source>
        <dbReference type="Proteomes" id="UP000698800"/>
    </source>
</evidence>
<dbReference type="Pfam" id="PF10775">
    <property type="entry name" value="ATP_sub_h"/>
    <property type="match status" value="1"/>
</dbReference>
<dbReference type="InterPro" id="IPR019711">
    <property type="entry name" value="ATP_synth_F0_suH"/>
</dbReference>
<evidence type="ECO:0000256" key="1">
    <source>
        <dbReference type="SAM" id="MobiDB-lite"/>
    </source>
</evidence>
<evidence type="ECO:0000313" key="2">
    <source>
        <dbReference type="EMBL" id="KAH0542693.1"/>
    </source>
</evidence>
<organism evidence="2 3">
    <name type="scientific">Glutinoglossum americanum</name>
    <dbReference type="NCBI Taxonomy" id="1670608"/>
    <lineage>
        <taxon>Eukaryota</taxon>
        <taxon>Fungi</taxon>
        <taxon>Dikarya</taxon>
        <taxon>Ascomycota</taxon>
        <taxon>Pezizomycotina</taxon>
        <taxon>Geoglossomycetes</taxon>
        <taxon>Geoglossales</taxon>
        <taxon>Geoglossaceae</taxon>
        <taxon>Glutinoglossum</taxon>
    </lineage>
</organism>
<feature type="region of interest" description="Disordered" evidence="1">
    <location>
        <begin position="56"/>
        <end position="126"/>
    </location>
</feature>
<protein>
    <submittedName>
        <fullName evidence="2">Uncharacterized protein</fullName>
    </submittedName>
</protein>